<keyword evidence="3" id="KW-1185">Reference proteome</keyword>
<evidence type="ECO:0000313" key="2">
    <source>
        <dbReference type="EMBL" id="MBJ7550334.1"/>
    </source>
</evidence>
<protein>
    <recommendedName>
        <fullName evidence="4">DNA gyrase subunit B</fullName>
    </recommendedName>
</protein>
<evidence type="ECO:0000313" key="3">
    <source>
        <dbReference type="Proteomes" id="UP000598488"/>
    </source>
</evidence>
<dbReference type="RefSeq" id="WP_199461966.1">
    <property type="nucleotide sequence ID" value="NZ_JAEMUH010000005.1"/>
</dbReference>
<dbReference type="EMBL" id="JAEMUH010000005">
    <property type="protein sequence ID" value="MBJ7550334.1"/>
    <property type="molecule type" value="Genomic_DNA"/>
</dbReference>
<gene>
    <name evidence="2" type="ORF">JHD44_06545</name>
</gene>
<accession>A0ABS0Z9K4</accession>
<feature type="transmembrane region" description="Helical" evidence="1">
    <location>
        <begin position="151"/>
        <end position="171"/>
    </location>
</feature>
<proteinExistence type="predicted"/>
<dbReference type="Proteomes" id="UP000598488">
    <property type="component" value="Unassembled WGS sequence"/>
</dbReference>
<sequence length="179" mass="20018">MALKVVLGLLTIVYPFLVYWVGSTGGSTFILPMLALILVLRLRHKSNINTRAGILFIAATMLLSVIFFGPDLSVKLYPVLVNLSLFCLFTGSLFTQQSIVERLARIQEPNLPPSGVRYTRNVTKVWSVFFILNGTIALGTALWASMEVWTFYNGFLAYLLIATLAGSEWLIRKKVRAKE</sequence>
<evidence type="ECO:0000256" key="1">
    <source>
        <dbReference type="SAM" id="Phobius"/>
    </source>
</evidence>
<evidence type="ECO:0008006" key="4">
    <source>
        <dbReference type="Google" id="ProtNLM"/>
    </source>
</evidence>
<keyword evidence="1" id="KW-0472">Membrane</keyword>
<feature type="transmembrane region" description="Helical" evidence="1">
    <location>
        <begin position="125"/>
        <end position="145"/>
    </location>
</feature>
<feature type="transmembrane region" description="Helical" evidence="1">
    <location>
        <begin position="52"/>
        <end position="70"/>
    </location>
</feature>
<name>A0ABS0Z9K4_9GAMM</name>
<comment type="caution">
    <text evidence="2">The sequence shown here is derived from an EMBL/GenBank/DDBJ whole genome shotgun (WGS) entry which is preliminary data.</text>
</comment>
<reference evidence="2 3" key="1">
    <citation type="submission" date="2020-12" db="EMBL/GenBank/DDBJ databases">
        <title>Comparative genome analysis of fungal antagonists Marinomonas ostreistagni 398 and M. spartinae 468.</title>
        <authorList>
            <person name="Fields J.L."/>
            <person name="Mavrodi O.V."/>
            <person name="Biber P.D."/>
            <person name="Indest K.J."/>
            <person name="Mavrodi D.V."/>
        </authorList>
    </citation>
    <scope>NUCLEOTIDE SEQUENCE [LARGE SCALE GENOMIC DNA]</scope>
    <source>
        <strain evidence="2 3">USM7</strain>
    </source>
</reference>
<keyword evidence="1" id="KW-1133">Transmembrane helix</keyword>
<keyword evidence="1" id="KW-0812">Transmembrane</keyword>
<feature type="transmembrane region" description="Helical" evidence="1">
    <location>
        <begin position="76"/>
        <end position="95"/>
    </location>
</feature>
<organism evidence="2 3">
    <name type="scientific">Marinomonas ostreistagni</name>
    <dbReference type="NCBI Taxonomy" id="359209"/>
    <lineage>
        <taxon>Bacteria</taxon>
        <taxon>Pseudomonadati</taxon>
        <taxon>Pseudomonadota</taxon>
        <taxon>Gammaproteobacteria</taxon>
        <taxon>Oceanospirillales</taxon>
        <taxon>Oceanospirillaceae</taxon>
        <taxon>Marinomonas</taxon>
    </lineage>
</organism>
<feature type="transmembrane region" description="Helical" evidence="1">
    <location>
        <begin position="12"/>
        <end position="40"/>
    </location>
</feature>